<dbReference type="Proteomes" id="UP000199093">
    <property type="component" value="Unassembled WGS sequence"/>
</dbReference>
<accession>A0A1G8PD00</accession>
<feature type="region of interest" description="Disordered" evidence="1">
    <location>
        <begin position="67"/>
        <end position="89"/>
    </location>
</feature>
<protein>
    <submittedName>
        <fullName evidence="2">Uncharacterized protein</fullName>
    </submittedName>
</protein>
<proteinExistence type="predicted"/>
<dbReference type="RefSeq" id="WP_131821819.1">
    <property type="nucleotide sequence ID" value="NZ_FNEJ01000012.1"/>
</dbReference>
<gene>
    <name evidence="2" type="ORF">SAMN04487993_101269</name>
</gene>
<evidence type="ECO:0000313" key="2">
    <source>
        <dbReference type="EMBL" id="SDI90451.1"/>
    </source>
</evidence>
<organism evidence="2 3">
    <name type="scientific">Salipiger marinus</name>
    <dbReference type="NCBI Taxonomy" id="555512"/>
    <lineage>
        <taxon>Bacteria</taxon>
        <taxon>Pseudomonadati</taxon>
        <taxon>Pseudomonadota</taxon>
        <taxon>Alphaproteobacteria</taxon>
        <taxon>Rhodobacterales</taxon>
        <taxon>Roseobacteraceae</taxon>
        <taxon>Salipiger</taxon>
    </lineage>
</organism>
<sequence>MDFARAAWKGSAMRSALASFAQPLRTVLSLLAVLALALLSDSRPDAARDGARFATLLSGESLSGMGEAGLRARSAETPAKGPQPGPLALLPAPRVQEVALALTRPEGAVPQDAPRPATRPRAHPPRAAPFA</sequence>
<feature type="region of interest" description="Disordered" evidence="1">
    <location>
        <begin position="103"/>
        <end position="131"/>
    </location>
</feature>
<evidence type="ECO:0000313" key="3">
    <source>
        <dbReference type="Proteomes" id="UP000199093"/>
    </source>
</evidence>
<keyword evidence="3" id="KW-1185">Reference proteome</keyword>
<dbReference type="AlphaFoldDB" id="A0A1G8PD00"/>
<evidence type="ECO:0000256" key="1">
    <source>
        <dbReference type="SAM" id="MobiDB-lite"/>
    </source>
</evidence>
<feature type="compositionally biased region" description="Low complexity" evidence="1">
    <location>
        <begin position="78"/>
        <end position="89"/>
    </location>
</feature>
<dbReference type="EMBL" id="FNEJ01000012">
    <property type="protein sequence ID" value="SDI90451.1"/>
    <property type="molecule type" value="Genomic_DNA"/>
</dbReference>
<reference evidence="2 3" key="1">
    <citation type="submission" date="2016-10" db="EMBL/GenBank/DDBJ databases">
        <authorList>
            <person name="de Groot N.N."/>
        </authorList>
    </citation>
    <scope>NUCLEOTIDE SEQUENCE [LARGE SCALE GENOMIC DNA]</scope>
    <source>
        <strain evidence="2 3">DSM 26424</strain>
    </source>
</reference>
<name>A0A1G8PD00_9RHOB</name>
<dbReference type="STRING" id="555512.SAMN04487993_101269"/>